<evidence type="ECO:0000313" key="1">
    <source>
        <dbReference type="EMBL" id="KAI4387456.1"/>
    </source>
</evidence>
<sequence>MITASLVIFPPLEKVPSFTRTEESIQFPGVLPSSGFSRGGFRNGSRNCFGRGSKTEMIASMNAPAKESGIHSQQAKKPSKTEDYWSSSTFDMDNNSTFQSQGSISSISGSTVDPQGGANNSTTHSEFVNHGLILWNQTRQRWIGNKKLETSIQQPRETKISWNITYESLLVTDKPFPQPIPLSEMVDFLVDTWEQEGLYD</sequence>
<accession>A0ACB9SBN9</accession>
<dbReference type="Proteomes" id="UP001057402">
    <property type="component" value="Chromosome 2"/>
</dbReference>
<name>A0ACB9SBN9_9MYRT</name>
<organism evidence="1 2">
    <name type="scientific">Melastoma candidum</name>
    <dbReference type="NCBI Taxonomy" id="119954"/>
    <lineage>
        <taxon>Eukaryota</taxon>
        <taxon>Viridiplantae</taxon>
        <taxon>Streptophyta</taxon>
        <taxon>Embryophyta</taxon>
        <taxon>Tracheophyta</taxon>
        <taxon>Spermatophyta</taxon>
        <taxon>Magnoliopsida</taxon>
        <taxon>eudicotyledons</taxon>
        <taxon>Gunneridae</taxon>
        <taxon>Pentapetalae</taxon>
        <taxon>rosids</taxon>
        <taxon>malvids</taxon>
        <taxon>Myrtales</taxon>
        <taxon>Melastomataceae</taxon>
        <taxon>Melastomatoideae</taxon>
        <taxon>Melastomateae</taxon>
        <taxon>Melastoma</taxon>
    </lineage>
</organism>
<protein>
    <submittedName>
        <fullName evidence="1">Uncharacterized protein</fullName>
    </submittedName>
</protein>
<evidence type="ECO:0000313" key="2">
    <source>
        <dbReference type="Proteomes" id="UP001057402"/>
    </source>
</evidence>
<keyword evidence="2" id="KW-1185">Reference proteome</keyword>
<gene>
    <name evidence="1" type="ORF">MLD38_005284</name>
</gene>
<comment type="caution">
    <text evidence="1">The sequence shown here is derived from an EMBL/GenBank/DDBJ whole genome shotgun (WGS) entry which is preliminary data.</text>
</comment>
<proteinExistence type="predicted"/>
<dbReference type="EMBL" id="CM042881">
    <property type="protein sequence ID" value="KAI4387456.1"/>
    <property type="molecule type" value="Genomic_DNA"/>
</dbReference>
<reference evidence="2" key="1">
    <citation type="journal article" date="2023" name="Front. Plant Sci.">
        <title>Chromosomal-level genome assembly of Melastoma candidum provides insights into trichome evolution.</title>
        <authorList>
            <person name="Zhong Y."/>
            <person name="Wu W."/>
            <person name="Sun C."/>
            <person name="Zou P."/>
            <person name="Liu Y."/>
            <person name="Dai S."/>
            <person name="Zhou R."/>
        </authorList>
    </citation>
    <scope>NUCLEOTIDE SEQUENCE [LARGE SCALE GENOMIC DNA]</scope>
</reference>